<dbReference type="Proteomes" id="UP000182631">
    <property type="component" value="Unassembled WGS sequence"/>
</dbReference>
<reference evidence="2" key="1">
    <citation type="submission" date="2016-02" db="EMBL/GenBank/DDBJ databases">
        <authorList>
            <person name="liu f."/>
        </authorList>
    </citation>
    <scope>NUCLEOTIDE SEQUENCE [LARGE SCALE GENOMIC DNA]</scope>
</reference>
<dbReference type="Pfam" id="PF11211">
    <property type="entry name" value="DUF2997"/>
    <property type="match status" value="1"/>
</dbReference>
<dbReference type="InterPro" id="IPR021375">
    <property type="entry name" value="DUF2997"/>
</dbReference>
<dbReference type="EMBL" id="FITM01000173">
    <property type="protein sequence ID" value="SAY40076.1"/>
    <property type="molecule type" value="Genomic_DNA"/>
</dbReference>
<dbReference type="RefSeq" id="WP_074457973.1">
    <property type="nucleotide sequence ID" value="NZ_FITM01000173.1"/>
</dbReference>
<evidence type="ECO:0008006" key="3">
    <source>
        <dbReference type="Google" id="ProtNLM"/>
    </source>
</evidence>
<evidence type="ECO:0000313" key="2">
    <source>
        <dbReference type="Proteomes" id="UP000182631"/>
    </source>
</evidence>
<keyword evidence="2" id="KW-1185">Reference proteome</keyword>
<accession>A0A164Z781</accession>
<organism evidence="1 2">
    <name type="scientific">Candidatus Synechococcus spongiarum</name>
    <dbReference type="NCBI Taxonomy" id="431041"/>
    <lineage>
        <taxon>Bacteria</taxon>
        <taxon>Bacillati</taxon>
        <taxon>Cyanobacteriota</taxon>
        <taxon>Cyanophyceae</taxon>
        <taxon>Synechococcales</taxon>
        <taxon>Synechococcaceae</taxon>
        <taxon>Synechococcus</taxon>
    </lineage>
</organism>
<dbReference type="AlphaFoldDB" id="A0A164Z781"/>
<evidence type="ECO:0000313" key="1">
    <source>
        <dbReference type="EMBL" id="SAY40076.1"/>
    </source>
</evidence>
<gene>
    <name evidence="1" type="ORF">FLM9_1611</name>
</gene>
<proteinExistence type="predicted"/>
<name>A0A164Z781_9SYNE</name>
<sequence length="71" mass="7696">MTLQTIRFRIRPDGRVEEQVQGLKGASCQKLTADLEARLGAVISSAPTEDHYAPAVGCQRQLQTASLGRLS</sequence>
<dbReference type="OrthoDB" id="541296at2"/>
<protein>
    <recommendedName>
        <fullName evidence="3">DUF2997 domain-containing protein</fullName>
    </recommendedName>
</protein>